<evidence type="ECO:0000256" key="2">
    <source>
        <dbReference type="SAM" id="SignalP"/>
    </source>
</evidence>
<evidence type="ECO:0000313" key="4">
    <source>
        <dbReference type="EMBL" id="QNR23669.1"/>
    </source>
</evidence>
<dbReference type="NCBIfam" id="TIGR04183">
    <property type="entry name" value="Por_Secre_tail"/>
    <property type="match status" value="1"/>
</dbReference>
<name>A0A7H0VD71_9FLAO</name>
<feature type="domain" description="Secretion system C-terminal sorting" evidence="3">
    <location>
        <begin position="301"/>
        <end position="361"/>
    </location>
</feature>
<dbReference type="InterPro" id="IPR026444">
    <property type="entry name" value="Secre_tail"/>
</dbReference>
<evidence type="ECO:0000259" key="3">
    <source>
        <dbReference type="Pfam" id="PF18962"/>
    </source>
</evidence>
<sequence>MKKGKLLFAVLAFWATGMSAQIDSMELRNFGTPLEKHLYQYDAAQNIIEDLVYEYSSSSNTWLLSLKYTPMNYDANGNYAEKYKFVYNSGAWDTLNHYVYAYDADGNQTQMKNYEKNGAIWDAVEGYNHSYDLFDRRTSTIRVQWDGKYKFRLRVYSGHDAKKNHTIYRETYNSATPSGGTDRSNFDLMMALVEADITWKNSASDPDWWYGYTQAFTYTNNDQNESQERVTGKPENTYQDKYKWERTYDANGTILSEVAFEWNGADPNSGTWNAPSDSLTYHYYVTSGVGLNEWAMDLHFYPNPVQDRMQIEAIGAANLQIFDMSGVKVKELHLNGNQEIDLADLKAGLYLIRLEDQASTFQGRFVKL</sequence>
<feature type="chain" id="PRO_5028980038" evidence="2">
    <location>
        <begin position="21"/>
        <end position="368"/>
    </location>
</feature>
<protein>
    <submittedName>
        <fullName evidence="4">T9SS type A sorting domain-containing protein</fullName>
    </submittedName>
</protein>
<accession>A0A7H0VD71</accession>
<dbReference type="EMBL" id="CP060139">
    <property type="protein sequence ID" value="QNR23669.1"/>
    <property type="molecule type" value="Genomic_DNA"/>
</dbReference>
<dbReference type="Gene3D" id="2.40.128.720">
    <property type="match status" value="1"/>
</dbReference>
<gene>
    <name evidence="4" type="ORF">H4K34_15000</name>
</gene>
<dbReference type="AlphaFoldDB" id="A0A7H0VD71"/>
<proteinExistence type="predicted"/>
<keyword evidence="1 2" id="KW-0732">Signal</keyword>
<keyword evidence="5" id="KW-1185">Reference proteome</keyword>
<dbReference type="RefSeq" id="WP_210758203.1">
    <property type="nucleotide sequence ID" value="NZ_CP060139.1"/>
</dbReference>
<organism evidence="4 5">
    <name type="scientific">Croceimicrobium hydrocarbonivorans</name>
    <dbReference type="NCBI Taxonomy" id="2761580"/>
    <lineage>
        <taxon>Bacteria</taxon>
        <taxon>Pseudomonadati</taxon>
        <taxon>Bacteroidota</taxon>
        <taxon>Flavobacteriia</taxon>
        <taxon>Flavobacteriales</taxon>
        <taxon>Owenweeksiaceae</taxon>
        <taxon>Croceimicrobium</taxon>
    </lineage>
</organism>
<dbReference type="Proteomes" id="UP000516305">
    <property type="component" value="Chromosome"/>
</dbReference>
<dbReference type="Pfam" id="PF18962">
    <property type="entry name" value="Por_Secre_tail"/>
    <property type="match status" value="1"/>
</dbReference>
<dbReference type="KEGG" id="chyd:H4K34_15000"/>
<reference evidence="4 5" key="1">
    <citation type="submission" date="2020-08" db="EMBL/GenBank/DDBJ databases">
        <title>Croceimicrobium hydrocarbonivorans gen. nov., sp. nov., a novel marine bacterium isolated from a bacterial consortium that degrades polyethylene terephthalate.</title>
        <authorList>
            <person name="Liu R."/>
        </authorList>
    </citation>
    <scope>NUCLEOTIDE SEQUENCE [LARGE SCALE GENOMIC DNA]</scope>
    <source>
        <strain evidence="4 5">A20-9</strain>
    </source>
</reference>
<evidence type="ECO:0000256" key="1">
    <source>
        <dbReference type="ARBA" id="ARBA00022729"/>
    </source>
</evidence>
<evidence type="ECO:0000313" key="5">
    <source>
        <dbReference type="Proteomes" id="UP000516305"/>
    </source>
</evidence>
<feature type="signal peptide" evidence="2">
    <location>
        <begin position="1"/>
        <end position="20"/>
    </location>
</feature>